<dbReference type="EMBL" id="JAAPAO010000073">
    <property type="protein sequence ID" value="KAF4673920.1"/>
    <property type="molecule type" value="Genomic_DNA"/>
</dbReference>
<keyword evidence="3" id="KW-1185">Reference proteome</keyword>
<evidence type="ECO:0000313" key="2">
    <source>
        <dbReference type="EMBL" id="KAF4673920.1"/>
    </source>
</evidence>
<protein>
    <submittedName>
        <fullName evidence="2">Uncharacterized protein</fullName>
    </submittedName>
</protein>
<feature type="region of interest" description="Disordered" evidence="1">
    <location>
        <begin position="79"/>
        <end position="177"/>
    </location>
</feature>
<feature type="compositionally biased region" description="Basic and acidic residues" evidence="1">
    <location>
        <begin position="231"/>
        <end position="271"/>
    </location>
</feature>
<dbReference type="AlphaFoldDB" id="A0A7J6MRR0"/>
<feature type="compositionally biased region" description="Polar residues" evidence="1">
    <location>
        <begin position="344"/>
        <end position="361"/>
    </location>
</feature>
<sequence>MTTTTTTTTTIVSGSSKEGDYWQAVNSCSVWPYDPLFRSPLESLPPDPVHEVSLERMLEELEKMRDIAYFERSVSDFQASRAPSAGGSPLRCNSEPSTPPPAPRTITVLSVSPDTPESPKKRPLRKGKNTLKGRKKAATTDAGIEPATSSAREVSVLSEPLCEPPPARKSAPPPDLEFHGDVLQEVIARSSGTSDGTMKAVGLEGSTSVGEATVTSSVTGAPKRKRGRKPRVVDQVEIVRNETEQEKEERMKKRDEDINKAINDTRNEILKQKGRASKWSCPVKGKDDTSGVTEESGNSALRLCSPTGSMVSSEKSMKAPTVSDKIKNLGSQIANLIHSIKAAGSSSNDDAVTSDVKSTATTERRGVKREAASGKGPPPAKRSKPSVQRDRDNAPGPSEASSTLPQQQPLDVNSPVSSIVTSSPLSTGSALDDLYSALSREMGVEEE</sequence>
<evidence type="ECO:0000256" key="1">
    <source>
        <dbReference type="SAM" id="MobiDB-lite"/>
    </source>
</evidence>
<name>A0A7J6MRR0_PERCH</name>
<feature type="compositionally biased region" description="Basic and acidic residues" evidence="1">
    <location>
        <begin position="362"/>
        <end position="372"/>
    </location>
</feature>
<feature type="region of interest" description="Disordered" evidence="1">
    <location>
        <begin position="189"/>
        <end position="321"/>
    </location>
</feature>
<feature type="compositionally biased region" description="Polar residues" evidence="1">
    <location>
        <begin position="399"/>
        <end position="429"/>
    </location>
</feature>
<organism evidence="2 3">
    <name type="scientific">Perkinsus chesapeaki</name>
    <name type="common">Clam parasite</name>
    <name type="synonym">Perkinsus andrewsi</name>
    <dbReference type="NCBI Taxonomy" id="330153"/>
    <lineage>
        <taxon>Eukaryota</taxon>
        <taxon>Sar</taxon>
        <taxon>Alveolata</taxon>
        <taxon>Perkinsozoa</taxon>
        <taxon>Perkinsea</taxon>
        <taxon>Perkinsida</taxon>
        <taxon>Perkinsidae</taxon>
        <taxon>Perkinsus</taxon>
    </lineage>
</organism>
<accession>A0A7J6MRR0</accession>
<reference evidence="2 3" key="1">
    <citation type="submission" date="2020-04" db="EMBL/GenBank/DDBJ databases">
        <title>Perkinsus chesapeaki whole genome sequence.</title>
        <authorList>
            <person name="Bogema D.R."/>
        </authorList>
    </citation>
    <scope>NUCLEOTIDE SEQUENCE [LARGE SCALE GENOMIC DNA]</scope>
    <source>
        <strain evidence="2">ATCC PRA-425</strain>
    </source>
</reference>
<evidence type="ECO:0000313" key="3">
    <source>
        <dbReference type="Proteomes" id="UP000591131"/>
    </source>
</evidence>
<proteinExistence type="predicted"/>
<feature type="compositionally biased region" description="Polar residues" evidence="1">
    <location>
        <begin position="290"/>
        <end position="299"/>
    </location>
</feature>
<dbReference type="Proteomes" id="UP000591131">
    <property type="component" value="Unassembled WGS sequence"/>
</dbReference>
<gene>
    <name evidence="2" type="ORF">FOL47_009951</name>
</gene>
<feature type="compositionally biased region" description="Pro residues" evidence="1">
    <location>
        <begin position="162"/>
        <end position="175"/>
    </location>
</feature>
<feature type="region of interest" description="Disordered" evidence="1">
    <location>
        <begin position="341"/>
        <end position="431"/>
    </location>
</feature>
<feature type="compositionally biased region" description="Basic residues" evidence="1">
    <location>
        <begin position="121"/>
        <end position="137"/>
    </location>
</feature>
<comment type="caution">
    <text evidence="2">The sequence shown here is derived from an EMBL/GenBank/DDBJ whole genome shotgun (WGS) entry which is preliminary data.</text>
</comment>
<feature type="compositionally biased region" description="Polar residues" evidence="1">
    <location>
        <begin position="205"/>
        <end position="219"/>
    </location>
</feature>